<dbReference type="InterPro" id="IPR036388">
    <property type="entry name" value="WH-like_DNA-bd_sf"/>
</dbReference>
<dbReference type="Pfam" id="PF00931">
    <property type="entry name" value="NB-ARC"/>
    <property type="match status" value="1"/>
</dbReference>
<keyword evidence="11" id="KW-1185">Reference proteome</keyword>
<evidence type="ECO:0000256" key="5">
    <source>
        <dbReference type="SAM" id="Coils"/>
    </source>
</evidence>
<dbReference type="Gene3D" id="1.10.10.10">
    <property type="entry name" value="Winged helix-like DNA-binding domain superfamily/Winged helix DNA-binding domain"/>
    <property type="match status" value="1"/>
</dbReference>
<dbReference type="InterPro" id="IPR032675">
    <property type="entry name" value="LRR_dom_sf"/>
</dbReference>
<protein>
    <recommendedName>
        <fullName evidence="12">Disease resistance protein RGA3</fullName>
    </recommendedName>
</protein>
<dbReference type="Gene3D" id="3.80.10.10">
    <property type="entry name" value="Ribonuclease Inhibitor"/>
    <property type="match status" value="1"/>
</dbReference>
<evidence type="ECO:0000259" key="7">
    <source>
        <dbReference type="Pfam" id="PF18052"/>
    </source>
</evidence>
<dbReference type="CDD" id="cd14798">
    <property type="entry name" value="RX-CC_like"/>
    <property type="match status" value="1"/>
</dbReference>
<dbReference type="GO" id="GO:0043531">
    <property type="term" value="F:ADP binding"/>
    <property type="evidence" value="ECO:0007669"/>
    <property type="project" value="InterPro"/>
</dbReference>
<evidence type="ECO:0000256" key="1">
    <source>
        <dbReference type="ARBA" id="ARBA00022737"/>
    </source>
</evidence>
<dbReference type="InterPro" id="IPR041118">
    <property type="entry name" value="Rx_N"/>
</dbReference>
<keyword evidence="1" id="KW-0677">Repeat</keyword>
<sequence length="772" mass="88282">MADAIISLILDMLKTTIVNKAKEEVKLLVGVKEEVKNLERNLDLIQSVLVRAERKKRTDELVKKWLDRLKEASFDMEDALDEWRTAVELEIHGAQNQKKVLCNFISCFSFDRLGARRKIAVNIKEINRKLDEIVKEKDRYELRAKEIELPRRQESTSFLDASKLYGRDGVKTTILSYLWGEKSKEEAGDIFQTISIVGMGGMGKTAVAQLVYNDQNVKKHFDNVIWVCVSNPFEEKTVAKAIIQGLETLNLGQASGLESNPLQVLLHRISNSIKGKKFLLILDDVWAANCERWESFKAPLRVASSGSRILVTTRDSKVAAMMGSNPHQIIRLEILKNEECWLICRDIAFEGKDKESCKILEETFSKKIGNRCKGLPLVAKTLGSLLKSKRSKEEWQSLLDSNLTQSDIFASLLLSYYDLLPPVRRCFLYFATFPKNFLIWQSNIIGPWMALGFLGSDGDADLESKGEEYLRILVDRFFFQHVQVTKDGHVVNCRMHEVVNDFCQYLAENEFATKEVKSNHFTIDWAKHRHLGVTVDEQRPFPSSISGAQKLRALTTFTGEGALTCEALRNLFNQCRRLRVLDFAWPDFQISHLCEEIPEEIGKLIHLRYLDLAHSNRLERLPEALCDLHNLQYLNLNGCKKLKQLPNGIAKLINLRLLRTNGCFALTHYPKGIQKLTSLRKLWGAIARADCNDAKEFSLADLGNLKYLRSVWMKVVGNSIDKGEARKALLQNVRELRIYLAGNIMEEDIIEVLDPHSQIRSRKFYKDFVLDG</sequence>
<evidence type="ECO:0000313" key="10">
    <source>
        <dbReference type="EMBL" id="GKV09741.1"/>
    </source>
</evidence>
<keyword evidence="4" id="KW-0067">ATP-binding</keyword>
<dbReference type="InterPro" id="IPR027417">
    <property type="entry name" value="P-loop_NTPase"/>
</dbReference>
<dbReference type="PANTHER" id="PTHR36766:SF45">
    <property type="entry name" value="NB-ARC DOMAIN-CONTAINING PROTEIN"/>
    <property type="match status" value="1"/>
</dbReference>
<dbReference type="PANTHER" id="PTHR36766">
    <property type="entry name" value="PLANT BROAD-SPECTRUM MILDEW RESISTANCE PROTEIN RPW8"/>
    <property type="match status" value="1"/>
</dbReference>
<name>A0AAV5JAH9_9ROSI</name>
<feature type="coiled-coil region" evidence="5">
    <location>
        <begin position="21"/>
        <end position="55"/>
    </location>
</feature>
<dbReference type="SUPFAM" id="SSF52058">
    <property type="entry name" value="L domain-like"/>
    <property type="match status" value="1"/>
</dbReference>
<dbReference type="InterPro" id="IPR002182">
    <property type="entry name" value="NB-ARC"/>
</dbReference>
<evidence type="ECO:0000256" key="4">
    <source>
        <dbReference type="ARBA" id="ARBA00022840"/>
    </source>
</evidence>
<evidence type="ECO:0000259" key="6">
    <source>
        <dbReference type="Pfam" id="PF00931"/>
    </source>
</evidence>
<dbReference type="InterPro" id="IPR038005">
    <property type="entry name" value="RX-like_CC"/>
</dbReference>
<feature type="domain" description="Disease resistance protein winged helix" evidence="8">
    <location>
        <begin position="433"/>
        <end position="502"/>
    </location>
</feature>
<dbReference type="InterPro" id="IPR055414">
    <property type="entry name" value="LRR_R13L4/SHOC2-like"/>
</dbReference>
<keyword evidence="3" id="KW-0611">Plant defense</keyword>
<dbReference type="InterPro" id="IPR058922">
    <property type="entry name" value="WHD_DRP"/>
</dbReference>
<dbReference type="GO" id="GO:0051707">
    <property type="term" value="P:response to other organism"/>
    <property type="evidence" value="ECO:0007669"/>
    <property type="project" value="UniProtKB-ARBA"/>
</dbReference>
<dbReference type="Gene3D" id="1.20.5.4130">
    <property type="match status" value="1"/>
</dbReference>
<organism evidence="10 11">
    <name type="scientific">Rubroshorea leprosula</name>
    <dbReference type="NCBI Taxonomy" id="152421"/>
    <lineage>
        <taxon>Eukaryota</taxon>
        <taxon>Viridiplantae</taxon>
        <taxon>Streptophyta</taxon>
        <taxon>Embryophyta</taxon>
        <taxon>Tracheophyta</taxon>
        <taxon>Spermatophyta</taxon>
        <taxon>Magnoliopsida</taxon>
        <taxon>eudicotyledons</taxon>
        <taxon>Gunneridae</taxon>
        <taxon>Pentapetalae</taxon>
        <taxon>rosids</taxon>
        <taxon>malvids</taxon>
        <taxon>Malvales</taxon>
        <taxon>Dipterocarpaceae</taxon>
        <taxon>Rubroshorea</taxon>
    </lineage>
</organism>
<dbReference type="Gene3D" id="3.40.50.300">
    <property type="entry name" value="P-loop containing nucleotide triphosphate hydrolases"/>
    <property type="match status" value="1"/>
</dbReference>
<evidence type="ECO:0000256" key="3">
    <source>
        <dbReference type="ARBA" id="ARBA00022821"/>
    </source>
</evidence>
<dbReference type="Proteomes" id="UP001054252">
    <property type="component" value="Unassembled WGS sequence"/>
</dbReference>
<feature type="domain" description="NB-ARC" evidence="6">
    <location>
        <begin position="191"/>
        <end position="353"/>
    </location>
</feature>
<dbReference type="GO" id="GO:0005524">
    <property type="term" value="F:ATP binding"/>
    <property type="evidence" value="ECO:0007669"/>
    <property type="project" value="UniProtKB-KW"/>
</dbReference>
<dbReference type="FunFam" id="1.10.10.10:FF:000322">
    <property type="entry name" value="Probable disease resistance protein At1g63360"/>
    <property type="match status" value="1"/>
</dbReference>
<accession>A0AAV5JAH9</accession>
<keyword evidence="5" id="KW-0175">Coiled coil</keyword>
<dbReference type="EMBL" id="BPVZ01000031">
    <property type="protein sequence ID" value="GKV09741.1"/>
    <property type="molecule type" value="Genomic_DNA"/>
</dbReference>
<evidence type="ECO:0000259" key="9">
    <source>
        <dbReference type="Pfam" id="PF23598"/>
    </source>
</evidence>
<reference evidence="10 11" key="1">
    <citation type="journal article" date="2021" name="Commun. Biol.">
        <title>The genome of Shorea leprosula (Dipterocarpaceae) highlights the ecological relevance of drought in aseasonal tropical rainforests.</title>
        <authorList>
            <person name="Ng K.K.S."/>
            <person name="Kobayashi M.J."/>
            <person name="Fawcett J.A."/>
            <person name="Hatakeyama M."/>
            <person name="Paape T."/>
            <person name="Ng C.H."/>
            <person name="Ang C.C."/>
            <person name="Tnah L.H."/>
            <person name="Lee C.T."/>
            <person name="Nishiyama T."/>
            <person name="Sese J."/>
            <person name="O'Brien M.J."/>
            <person name="Copetti D."/>
            <person name="Mohd Noor M.I."/>
            <person name="Ong R.C."/>
            <person name="Putra M."/>
            <person name="Sireger I.Z."/>
            <person name="Indrioko S."/>
            <person name="Kosugi Y."/>
            <person name="Izuno A."/>
            <person name="Isagi Y."/>
            <person name="Lee S.L."/>
            <person name="Shimizu K.K."/>
        </authorList>
    </citation>
    <scope>NUCLEOTIDE SEQUENCE [LARGE SCALE GENOMIC DNA]</scope>
    <source>
        <strain evidence="10">214</strain>
    </source>
</reference>
<dbReference type="Pfam" id="PF23559">
    <property type="entry name" value="WHD_DRP"/>
    <property type="match status" value="1"/>
</dbReference>
<evidence type="ECO:0000259" key="8">
    <source>
        <dbReference type="Pfam" id="PF23559"/>
    </source>
</evidence>
<dbReference type="InterPro" id="IPR042197">
    <property type="entry name" value="Apaf_helical"/>
</dbReference>
<gene>
    <name evidence="10" type="ORF">SLEP1_g21197</name>
</gene>
<evidence type="ECO:0000256" key="2">
    <source>
        <dbReference type="ARBA" id="ARBA00022741"/>
    </source>
</evidence>
<comment type="caution">
    <text evidence="10">The sequence shown here is derived from an EMBL/GenBank/DDBJ whole genome shotgun (WGS) entry which is preliminary data.</text>
</comment>
<dbReference type="AlphaFoldDB" id="A0AAV5JAH9"/>
<dbReference type="Pfam" id="PF18052">
    <property type="entry name" value="Rx_N"/>
    <property type="match status" value="1"/>
</dbReference>
<proteinExistence type="predicted"/>
<dbReference type="PRINTS" id="PR00364">
    <property type="entry name" value="DISEASERSIST"/>
</dbReference>
<evidence type="ECO:0008006" key="12">
    <source>
        <dbReference type="Google" id="ProtNLM"/>
    </source>
</evidence>
<keyword evidence="2" id="KW-0547">Nucleotide-binding</keyword>
<feature type="domain" description="Disease resistance N-terminal" evidence="7">
    <location>
        <begin position="16"/>
        <end position="91"/>
    </location>
</feature>
<dbReference type="Gene3D" id="1.10.8.430">
    <property type="entry name" value="Helical domain of apoptotic protease-activating factors"/>
    <property type="match status" value="1"/>
</dbReference>
<dbReference type="SUPFAM" id="SSF52540">
    <property type="entry name" value="P-loop containing nucleoside triphosphate hydrolases"/>
    <property type="match status" value="1"/>
</dbReference>
<dbReference type="FunFam" id="3.40.50.300:FF:001091">
    <property type="entry name" value="Probable disease resistance protein At1g61300"/>
    <property type="match status" value="1"/>
</dbReference>
<evidence type="ECO:0000313" key="11">
    <source>
        <dbReference type="Proteomes" id="UP001054252"/>
    </source>
</evidence>
<feature type="coiled-coil region" evidence="5">
    <location>
        <begin position="116"/>
        <end position="143"/>
    </location>
</feature>
<feature type="domain" description="Disease resistance R13L4/SHOC-2-like LRR" evidence="9">
    <location>
        <begin position="552"/>
        <end position="738"/>
    </location>
</feature>
<dbReference type="GO" id="GO:0006952">
    <property type="term" value="P:defense response"/>
    <property type="evidence" value="ECO:0007669"/>
    <property type="project" value="UniProtKB-KW"/>
</dbReference>
<dbReference type="Pfam" id="PF23598">
    <property type="entry name" value="LRR_14"/>
    <property type="match status" value="1"/>
</dbReference>